<proteinExistence type="predicted"/>
<evidence type="ECO:0008006" key="3">
    <source>
        <dbReference type="Google" id="ProtNLM"/>
    </source>
</evidence>
<reference evidence="1 2" key="1">
    <citation type="submission" date="2016-02" db="EMBL/GenBank/DDBJ databases">
        <title>Draft genome sequence of hydrocarbon degrading Staphylococcus saprophyticus Strain CNV2, isolated from crude-oil contaminated soil from Noonmati Oil Refinery, Guwahati, Assam, India.</title>
        <authorList>
            <person name="Mukherjee A."/>
            <person name="Chettri B."/>
            <person name="Langpoklakpam J."/>
            <person name="Singh A.K."/>
            <person name="Chattopadhyay D.J."/>
        </authorList>
    </citation>
    <scope>NUCLEOTIDE SEQUENCE [LARGE SCALE GENOMIC DNA]</scope>
    <source>
        <strain evidence="1 2">CNV2</strain>
    </source>
</reference>
<evidence type="ECO:0000313" key="1">
    <source>
        <dbReference type="EMBL" id="KYH15033.1"/>
    </source>
</evidence>
<organism evidence="1 2">
    <name type="scientific">Staphylococcus kloosii</name>
    <dbReference type="NCBI Taxonomy" id="29384"/>
    <lineage>
        <taxon>Bacteria</taxon>
        <taxon>Bacillati</taxon>
        <taxon>Bacillota</taxon>
        <taxon>Bacilli</taxon>
        <taxon>Bacillales</taxon>
        <taxon>Staphylococcaceae</taxon>
        <taxon>Staphylococcus</taxon>
    </lineage>
</organism>
<sequence>MAHFRILTNSDLITYQQFISYVLHKSGDVFSWGIYDLELTSEENLKPAFAPDNSNCIIIGAFSNEQLIAATTLCNIKIHGLSHKLFLENMGIIADDIEERKQLATQLIEQVFNYCKEQEIEIILASVASNNITAKVFFSDLDFEILTVEQHARKYNQHYVDQHWLVYHLKEIPS</sequence>
<name>A0A151A6U4_9STAP</name>
<dbReference type="AlphaFoldDB" id="A0A151A6U4"/>
<accession>A0A151A6U4</accession>
<gene>
    <name evidence="1" type="ORF">A0131_09640</name>
</gene>
<evidence type="ECO:0000313" key="2">
    <source>
        <dbReference type="Proteomes" id="UP000075418"/>
    </source>
</evidence>
<dbReference type="InterPro" id="IPR016181">
    <property type="entry name" value="Acyl_CoA_acyltransferase"/>
</dbReference>
<comment type="caution">
    <text evidence="1">The sequence shown here is derived from an EMBL/GenBank/DDBJ whole genome shotgun (WGS) entry which is preliminary data.</text>
</comment>
<dbReference type="RefSeq" id="WP_061855179.1">
    <property type="nucleotide sequence ID" value="NZ_LUGM01000002.1"/>
</dbReference>
<dbReference type="SUPFAM" id="SSF55729">
    <property type="entry name" value="Acyl-CoA N-acyltransferases (Nat)"/>
    <property type="match status" value="1"/>
</dbReference>
<dbReference type="Pfam" id="PF13420">
    <property type="entry name" value="Acetyltransf_4"/>
    <property type="match status" value="1"/>
</dbReference>
<protein>
    <recommendedName>
        <fullName evidence="3">Acetyltransferase</fullName>
    </recommendedName>
</protein>
<dbReference type="Proteomes" id="UP000075418">
    <property type="component" value="Unassembled WGS sequence"/>
</dbReference>
<dbReference type="Gene3D" id="3.40.630.30">
    <property type="match status" value="1"/>
</dbReference>
<dbReference type="EMBL" id="LUGM01000002">
    <property type="protein sequence ID" value="KYH15033.1"/>
    <property type="molecule type" value="Genomic_DNA"/>
</dbReference>